<evidence type="ECO:0000259" key="2">
    <source>
        <dbReference type="Pfam" id="PF07727"/>
    </source>
</evidence>
<feature type="region of interest" description="Disordered" evidence="1">
    <location>
        <begin position="29"/>
        <end position="96"/>
    </location>
</feature>
<dbReference type="EMBL" id="LWDE02000739">
    <property type="protein sequence ID" value="KAE8245374.1"/>
    <property type="molecule type" value="Genomic_DNA"/>
</dbReference>
<accession>A0A8X7MPX8</accession>
<dbReference type="InterPro" id="IPR043502">
    <property type="entry name" value="DNA/RNA_pol_sf"/>
</dbReference>
<sequence>MESLAKGRYLPQVVIEQAVTLLRASTTARAEAQAHESNAQPAPGPGGSAGGQDGTRGAGAQGAADPAQRGTGTQGGEATGAVAQMGIGDGSGHERRSARLAGLEAEPMELPAIRKRKEPGYSCYAVLDPSDVPYGDPRTVGEAMARPDWPEWDSAMRKELQSHAERGTWEMIHGVDYDETFAPTSRLQILRLFCSLSAALDLEFHQIDFETAYLNANFKHDIYMEVPEGVEALPDEVLKLRLALYGLKQSGHDWHAALRDALDSIGFQQCEFDPSIFVRNGERAAMLLVYLDDIIVATPQGADIEGVKKELLGLFKGTDLGPVHHVLGIRVTRDRKAGAIHLDQERYAEEVLERFGMDKCKHAKTPMEAKNQLRQAKEGDTRCDRALYLAIVGCLAYLAQETRPDLAFLVSALGKFNADPTQEHLAAAWRGLR</sequence>
<comment type="caution">
    <text evidence="3">The sequence shown here is derived from an EMBL/GenBank/DDBJ whole genome shotgun (WGS) entry which is preliminary data.</text>
</comment>
<reference evidence="3" key="2">
    <citation type="journal article" date="2019" name="IMA Fungus">
        <title>Genome sequencing and comparison of five Tilletia species to identify candidate genes for the detection of regulated species infecting wheat.</title>
        <authorList>
            <person name="Nguyen H.D.T."/>
            <person name="Sultana T."/>
            <person name="Kesanakurti P."/>
            <person name="Hambleton S."/>
        </authorList>
    </citation>
    <scope>NUCLEOTIDE SEQUENCE</scope>
    <source>
        <strain evidence="3">DAOMC 236426</strain>
    </source>
</reference>
<gene>
    <name evidence="3" type="ORF">A4X06_0g5714</name>
</gene>
<feature type="compositionally biased region" description="Gly residues" evidence="1">
    <location>
        <begin position="45"/>
        <end position="60"/>
    </location>
</feature>
<dbReference type="Proteomes" id="UP000077684">
    <property type="component" value="Unassembled WGS sequence"/>
</dbReference>
<dbReference type="PANTHER" id="PTHR11439:SF483">
    <property type="entry name" value="PEPTIDE SYNTHASE GLIP-LIKE, PUTATIVE (AFU_ORTHOLOGUE AFUA_3G12920)-RELATED"/>
    <property type="match status" value="1"/>
</dbReference>
<dbReference type="PANTHER" id="PTHR11439">
    <property type="entry name" value="GAG-POL-RELATED RETROTRANSPOSON"/>
    <property type="match status" value="1"/>
</dbReference>
<feature type="domain" description="Reverse transcriptase Ty1/copia-type" evidence="2">
    <location>
        <begin position="170"/>
        <end position="368"/>
    </location>
</feature>
<evidence type="ECO:0000313" key="4">
    <source>
        <dbReference type="Proteomes" id="UP000077684"/>
    </source>
</evidence>
<reference evidence="3" key="1">
    <citation type="submission" date="2016-04" db="EMBL/GenBank/DDBJ databases">
        <authorList>
            <person name="Nguyen H.D."/>
            <person name="Samba Siva P."/>
            <person name="Cullis J."/>
            <person name="Levesque C.A."/>
            <person name="Hambleton S."/>
        </authorList>
    </citation>
    <scope>NUCLEOTIDE SEQUENCE</scope>
    <source>
        <strain evidence="3">DAOMC 236426</strain>
    </source>
</reference>
<evidence type="ECO:0000313" key="3">
    <source>
        <dbReference type="EMBL" id="KAE8245374.1"/>
    </source>
</evidence>
<feature type="compositionally biased region" description="Low complexity" evidence="1">
    <location>
        <begin position="61"/>
        <end position="71"/>
    </location>
</feature>
<keyword evidence="4" id="KW-1185">Reference proteome</keyword>
<protein>
    <recommendedName>
        <fullName evidence="2">Reverse transcriptase Ty1/copia-type domain-containing protein</fullName>
    </recommendedName>
</protein>
<dbReference type="InterPro" id="IPR013103">
    <property type="entry name" value="RVT_2"/>
</dbReference>
<evidence type="ECO:0000256" key="1">
    <source>
        <dbReference type="SAM" id="MobiDB-lite"/>
    </source>
</evidence>
<organism evidence="3 4">
    <name type="scientific">Tilletia controversa</name>
    <name type="common">dwarf bunt fungus</name>
    <dbReference type="NCBI Taxonomy" id="13291"/>
    <lineage>
        <taxon>Eukaryota</taxon>
        <taxon>Fungi</taxon>
        <taxon>Dikarya</taxon>
        <taxon>Basidiomycota</taxon>
        <taxon>Ustilaginomycotina</taxon>
        <taxon>Exobasidiomycetes</taxon>
        <taxon>Tilletiales</taxon>
        <taxon>Tilletiaceae</taxon>
        <taxon>Tilletia</taxon>
    </lineage>
</organism>
<dbReference type="Pfam" id="PF07727">
    <property type="entry name" value="RVT_2"/>
    <property type="match status" value="1"/>
</dbReference>
<dbReference type="AlphaFoldDB" id="A0A8X7MPX8"/>
<name>A0A8X7MPX8_9BASI</name>
<dbReference type="SUPFAM" id="SSF56672">
    <property type="entry name" value="DNA/RNA polymerases"/>
    <property type="match status" value="1"/>
</dbReference>
<proteinExistence type="predicted"/>